<dbReference type="Proteomes" id="UP000238916">
    <property type="component" value="Unassembled WGS sequence"/>
</dbReference>
<sequence length="45" mass="5473">MYNNEREGGHWILHIWPKYIEILRNVKRLELKPNNLKELGAPYLL</sequence>
<protein>
    <submittedName>
        <fullName evidence="1">Uncharacterized protein</fullName>
    </submittedName>
</protein>
<dbReference type="EMBL" id="OMOF01000204">
    <property type="protein sequence ID" value="SPF43332.1"/>
    <property type="molecule type" value="Genomic_DNA"/>
</dbReference>
<accession>A0A2U3KUL8</accession>
<evidence type="ECO:0000313" key="1">
    <source>
        <dbReference type="EMBL" id="SPF43332.1"/>
    </source>
</evidence>
<gene>
    <name evidence="1" type="ORF">SBF1_2820003</name>
</gene>
<proteinExistence type="predicted"/>
<organism evidence="1 2">
    <name type="scientific">Candidatus Desulfosporosinus infrequens</name>
    <dbReference type="NCBI Taxonomy" id="2043169"/>
    <lineage>
        <taxon>Bacteria</taxon>
        <taxon>Bacillati</taxon>
        <taxon>Bacillota</taxon>
        <taxon>Clostridia</taxon>
        <taxon>Eubacteriales</taxon>
        <taxon>Desulfitobacteriaceae</taxon>
        <taxon>Desulfosporosinus</taxon>
    </lineage>
</organism>
<reference evidence="2" key="1">
    <citation type="submission" date="2018-02" db="EMBL/GenBank/DDBJ databases">
        <authorList>
            <person name="Hausmann B."/>
        </authorList>
    </citation>
    <scope>NUCLEOTIDE SEQUENCE [LARGE SCALE GENOMIC DNA]</scope>
    <source>
        <strain evidence="2">Peat soil MAG SbF1</strain>
    </source>
</reference>
<name>A0A2U3KUL8_9FIRM</name>
<evidence type="ECO:0000313" key="2">
    <source>
        <dbReference type="Proteomes" id="UP000238916"/>
    </source>
</evidence>
<dbReference type="AlphaFoldDB" id="A0A2U3KUL8"/>